<keyword evidence="1" id="KW-0479">Metal-binding</keyword>
<dbReference type="GO" id="GO:0000398">
    <property type="term" value="P:mRNA splicing, via spliceosome"/>
    <property type="evidence" value="ECO:0007669"/>
    <property type="project" value="EnsemblPlants"/>
</dbReference>
<keyword evidence="1" id="KW-0863">Zinc-finger</keyword>
<dbReference type="EMBL" id="BFEA01000179">
    <property type="protein sequence ID" value="GBG73209.1"/>
    <property type="molecule type" value="Genomic_DNA"/>
</dbReference>
<sequence>MSSYPHSRNPGSVPSEGGGGGSAGGGGWRGGRGEERGKSGGGAGGRGDDGSSHSQPRRGSAGLVPSKSTLYVGNLDYALTNNDLHTIFSTCGHVGKVSIVKHRSTRESTGVAFILYTKREDAISAVGIMNGKVLNGRTLKVCIAKDNGRAKEFIKRKVYKDKSRCYECGEFGHLSYDCPKNLLGSRVRPLKKKQRKVQQPGVRPPRQGAVARPQPSRPGAGNDEEADDEEEEDDEDAMEFEDDGWGSVVAPRPAWGSSSQPQDANPVARGLKGPRKRTGYFSDESGED</sequence>
<dbReference type="PROSITE" id="PS50158">
    <property type="entry name" value="ZF_CCHC"/>
    <property type="match status" value="1"/>
</dbReference>
<evidence type="ECO:0000256" key="2">
    <source>
        <dbReference type="PROSITE-ProRule" id="PRU00176"/>
    </source>
</evidence>
<gene>
    <name evidence="6" type="ORF">CBR_g12926</name>
</gene>
<dbReference type="FunFam" id="4.10.60.10:FF:000009">
    <property type="entry name" value="Zinc finger CCHC-type and RNA-binding motif-containing protein 1"/>
    <property type="match status" value="1"/>
</dbReference>
<dbReference type="Gene3D" id="3.30.70.330">
    <property type="match status" value="1"/>
</dbReference>
<dbReference type="OrthoDB" id="267048at2759"/>
<evidence type="ECO:0000256" key="3">
    <source>
        <dbReference type="SAM" id="MobiDB-lite"/>
    </source>
</evidence>
<dbReference type="Proteomes" id="UP000265515">
    <property type="component" value="Unassembled WGS sequence"/>
</dbReference>
<comment type="caution">
    <text evidence="6">The sequence shown here is derived from an EMBL/GenBank/DDBJ whole genome shotgun (WGS) entry which is preliminary data.</text>
</comment>
<dbReference type="PANTHER" id="PTHR46259:SF1">
    <property type="entry name" value="ZINC FINGER CCHC-TYPE AND RNA-BINDING MOTIF-CONTAINING PROTEIN 1"/>
    <property type="match status" value="1"/>
</dbReference>
<evidence type="ECO:0000313" key="6">
    <source>
        <dbReference type="EMBL" id="GBG73209.1"/>
    </source>
</evidence>
<evidence type="ECO:0000259" key="5">
    <source>
        <dbReference type="PROSITE" id="PS50158"/>
    </source>
</evidence>
<proteinExistence type="predicted"/>
<dbReference type="SUPFAM" id="SSF54928">
    <property type="entry name" value="RNA-binding domain, RBD"/>
    <property type="match status" value="1"/>
</dbReference>
<feature type="domain" description="CCHC-type" evidence="5">
    <location>
        <begin position="164"/>
        <end position="180"/>
    </location>
</feature>
<dbReference type="GO" id="GO:0051302">
    <property type="term" value="P:regulation of cell division"/>
    <property type="evidence" value="ECO:0007669"/>
    <property type="project" value="EnsemblPlants"/>
</dbReference>
<feature type="region of interest" description="Disordered" evidence="3">
    <location>
        <begin position="1"/>
        <end position="65"/>
    </location>
</feature>
<dbReference type="InterPro" id="IPR000504">
    <property type="entry name" value="RRM_dom"/>
</dbReference>
<dbReference type="InterPro" id="IPR044598">
    <property type="entry name" value="ZCRB1"/>
</dbReference>
<evidence type="ECO:0000256" key="1">
    <source>
        <dbReference type="PROSITE-ProRule" id="PRU00047"/>
    </source>
</evidence>
<dbReference type="STRING" id="69332.A0A388KT41"/>
<keyword evidence="7" id="KW-1185">Reference proteome</keyword>
<dbReference type="GO" id="GO:0032502">
    <property type="term" value="P:developmental process"/>
    <property type="evidence" value="ECO:0007669"/>
    <property type="project" value="EnsemblPlants"/>
</dbReference>
<evidence type="ECO:0000259" key="4">
    <source>
        <dbReference type="PROSITE" id="PS50102"/>
    </source>
</evidence>
<dbReference type="Pfam" id="PF00076">
    <property type="entry name" value="RRM_1"/>
    <property type="match status" value="1"/>
</dbReference>
<name>A0A388KT41_CHABU</name>
<keyword evidence="1" id="KW-0862">Zinc</keyword>
<evidence type="ECO:0000313" key="7">
    <source>
        <dbReference type="Proteomes" id="UP000265515"/>
    </source>
</evidence>
<feature type="compositionally biased region" description="Gly residues" evidence="3">
    <location>
        <begin position="16"/>
        <end position="30"/>
    </location>
</feature>
<keyword evidence="2" id="KW-0694">RNA-binding</keyword>
<dbReference type="GO" id="GO:0005689">
    <property type="term" value="C:U12-type spliceosomal complex"/>
    <property type="evidence" value="ECO:0007669"/>
    <property type="project" value="InterPro"/>
</dbReference>
<feature type="domain" description="RRM" evidence="4">
    <location>
        <begin position="68"/>
        <end position="146"/>
    </location>
</feature>
<dbReference type="GO" id="GO:0008270">
    <property type="term" value="F:zinc ion binding"/>
    <property type="evidence" value="ECO:0007669"/>
    <property type="project" value="UniProtKB-KW"/>
</dbReference>
<dbReference type="Gene3D" id="4.10.60.10">
    <property type="entry name" value="Zinc finger, CCHC-type"/>
    <property type="match status" value="1"/>
</dbReference>
<protein>
    <submittedName>
        <fullName evidence="6">Uncharacterized protein</fullName>
    </submittedName>
</protein>
<dbReference type="InterPro" id="IPR035979">
    <property type="entry name" value="RBD_domain_sf"/>
</dbReference>
<accession>A0A388KT41</accession>
<dbReference type="GO" id="GO:0003723">
    <property type="term" value="F:RNA binding"/>
    <property type="evidence" value="ECO:0007669"/>
    <property type="project" value="UniProtKB-UniRule"/>
</dbReference>
<feature type="compositionally biased region" description="Polar residues" evidence="3">
    <location>
        <begin position="1"/>
        <end position="12"/>
    </location>
</feature>
<dbReference type="InterPro" id="IPR036875">
    <property type="entry name" value="Znf_CCHC_sf"/>
</dbReference>
<feature type="compositionally biased region" description="Acidic residues" evidence="3">
    <location>
        <begin position="222"/>
        <end position="244"/>
    </location>
</feature>
<organism evidence="6 7">
    <name type="scientific">Chara braunii</name>
    <name type="common">Braun's stonewort</name>
    <dbReference type="NCBI Taxonomy" id="69332"/>
    <lineage>
        <taxon>Eukaryota</taxon>
        <taxon>Viridiplantae</taxon>
        <taxon>Streptophyta</taxon>
        <taxon>Charophyceae</taxon>
        <taxon>Charales</taxon>
        <taxon>Characeae</taxon>
        <taxon>Chara</taxon>
    </lineage>
</organism>
<dbReference type="Pfam" id="PF00098">
    <property type="entry name" value="zf-CCHC"/>
    <property type="match status" value="1"/>
</dbReference>
<dbReference type="Gramene" id="GBG73209">
    <property type="protein sequence ID" value="GBG73209"/>
    <property type="gene ID" value="CBR_g12926"/>
</dbReference>
<dbReference type="PANTHER" id="PTHR46259">
    <property type="entry name" value="ZINC FINGER CCHC-TYPE AND RNA-BINDING MOTIF-CONTAINING PROTEIN 1"/>
    <property type="match status" value="1"/>
</dbReference>
<dbReference type="AlphaFoldDB" id="A0A388KT41"/>
<dbReference type="SMART" id="SM00343">
    <property type="entry name" value="ZnF_C2HC"/>
    <property type="match status" value="1"/>
</dbReference>
<dbReference type="SUPFAM" id="SSF57756">
    <property type="entry name" value="Retrovirus zinc finger-like domains"/>
    <property type="match status" value="1"/>
</dbReference>
<reference evidence="6 7" key="1">
    <citation type="journal article" date="2018" name="Cell">
        <title>The Chara Genome: Secondary Complexity and Implications for Plant Terrestrialization.</title>
        <authorList>
            <person name="Nishiyama T."/>
            <person name="Sakayama H."/>
            <person name="Vries J.D."/>
            <person name="Buschmann H."/>
            <person name="Saint-Marcoux D."/>
            <person name="Ullrich K.K."/>
            <person name="Haas F.B."/>
            <person name="Vanderstraeten L."/>
            <person name="Becker D."/>
            <person name="Lang D."/>
            <person name="Vosolsobe S."/>
            <person name="Rombauts S."/>
            <person name="Wilhelmsson P.K.I."/>
            <person name="Janitza P."/>
            <person name="Kern R."/>
            <person name="Heyl A."/>
            <person name="Rumpler F."/>
            <person name="Villalobos L.I.A.C."/>
            <person name="Clay J.M."/>
            <person name="Skokan R."/>
            <person name="Toyoda A."/>
            <person name="Suzuki Y."/>
            <person name="Kagoshima H."/>
            <person name="Schijlen E."/>
            <person name="Tajeshwar N."/>
            <person name="Catarino B."/>
            <person name="Hetherington A.J."/>
            <person name="Saltykova A."/>
            <person name="Bonnot C."/>
            <person name="Breuninger H."/>
            <person name="Symeonidi A."/>
            <person name="Radhakrishnan G.V."/>
            <person name="Van Nieuwerburgh F."/>
            <person name="Deforce D."/>
            <person name="Chang C."/>
            <person name="Karol K.G."/>
            <person name="Hedrich R."/>
            <person name="Ulvskov P."/>
            <person name="Glockner G."/>
            <person name="Delwiche C.F."/>
            <person name="Petrasek J."/>
            <person name="Van de Peer Y."/>
            <person name="Friml J."/>
            <person name="Beilby M."/>
            <person name="Dolan L."/>
            <person name="Kohara Y."/>
            <person name="Sugano S."/>
            <person name="Fujiyama A."/>
            <person name="Delaux P.-M."/>
            <person name="Quint M."/>
            <person name="TheiBen G."/>
            <person name="Hagemann M."/>
            <person name="Harholt J."/>
            <person name="Dunand C."/>
            <person name="Zachgo S."/>
            <person name="Langdale J."/>
            <person name="Maumus F."/>
            <person name="Straeten D.V.D."/>
            <person name="Gould S.B."/>
            <person name="Rensing S.A."/>
        </authorList>
    </citation>
    <scope>NUCLEOTIDE SEQUENCE [LARGE SCALE GENOMIC DNA]</scope>
    <source>
        <strain evidence="6 7">S276</strain>
    </source>
</reference>
<feature type="region of interest" description="Disordered" evidence="3">
    <location>
        <begin position="187"/>
        <end position="288"/>
    </location>
</feature>
<dbReference type="InterPro" id="IPR012677">
    <property type="entry name" value="Nucleotide-bd_a/b_plait_sf"/>
</dbReference>
<dbReference type="InterPro" id="IPR001878">
    <property type="entry name" value="Znf_CCHC"/>
</dbReference>
<dbReference type="PROSITE" id="PS50102">
    <property type="entry name" value="RRM"/>
    <property type="match status" value="1"/>
</dbReference>
<dbReference type="SMART" id="SM00360">
    <property type="entry name" value="RRM"/>
    <property type="match status" value="1"/>
</dbReference>